<gene>
    <name evidence="1" type="ORF">BDV25DRAFT_135791</name>
</gene>
<accession>A0A5N6U7P4</accession>
<protein>
    <submittedName>
        <fullName evidence="1">Uncharacterized protein</fullName>
    </submittedName>
</protein>
<dbReference type="InterPro" id="IPR038883">
    <property type="entry name" value="AN11006-like"/>
</dbReference>
<dbReference type="PANTHER" id="PTHR42085:SF2">
    <property type="entry name" value="F-BOX DOMAIN-CONTAINING PROTEIN"/>
    <property type="match status" value="1"/>
</dbReference>
<keyword evidence="2" id="KW-1185">Reference proteome</keyword>
<dbReference type="PANTHER" id="PTHR42085">
    <property type="entry name" value="F-BOX DOMAIN-CONTAINING PROTEIN"/>
    <property type="match status" value="1"/>
</dbReference>
<reference evidence="1 2" key="1">
    <citation type="submission" date="2019-04" db="EMBL/GenBank/DDBJ databases">
        <title>Friends and foes A comparative genomics study of 23 Aspergillus species from section Flavi.</title>
        <authorList>
            <consortium name="DOE Joint Genome Institute"/>
            <person name="Kjaerbolling I."/>
            <person name="Vesth T."/>
            <person name="Frisvad J.C."/>
            <person name="Nybo J.L."/>
            <person name="Theobald S."/>
            <person name="Kildgaard S."/>
            <person name="Isbrandt T."/>
            <person name="Kuo A."/>
            <person name="Sato A."/>
            <person name="Lyhne E.K."/>
            <person name="Kogle M.E."/>
            <person name="Wiebenga A."/>
            <person name="Kun R.S."/>
            <person name="Lubbers R.J."/>
            <person name="Makela M.R."/>
            <person name="Barry K."/>
            <person name="Chovatia M."/>
            <person name="Clum A."/>
            <person name="Daum C."/>
            <person name="Haridas S."/>
            <person name="He G."/>
            <person name="LaButti K."/>
            <person name="Lipzen A."/>
            <person name="Mondo S."/>
            <person name="Riley R."/>
            <person name="Salamov A."/>
            <person name="Simmons B.A."/>
            <person name="Magnuson J.K."/>
            <person name="Henrissat B."/>
            <person name="Mortensen U.H."/>
            <person name="Larsen T.O."/>
            <person name="Devries R.P."/>
            <person name="Grigoriev I.V."/>
            <person name="Machida M."/>
            <person name="Baker S.E."/>
            <person name="Andersen M.R."/>
        </authorList>
    </citation>
    <scope>NUCLEOTIDE SEQUENCE [LARGE SCALE GENOMIC DNA]</scope>
    <source>
        <strain evidence="1 2">IBT 18842</strain>
    </source>
</reference>
<sequence length="341" mass="40132">MRDRFGERNIWTCPICFRQFGDATVIAEHMAMCSYISRGFFPDLFLAISFVNIEPVWFCPEAWVQGVGPYSYSRYVLGHHGRWRYHNPDTLRAPDQQRQDIVNQVQSTDTDNHACKPSRFLLLPQELRDMIYAKVLCFEQIDFYSLITGNHCDTRSYDWAPADTRINPLALLSTNRYISQDAREVFYKKNKFRFHCTQRVMVFLVGIGMENAMMLRSVQWKDATGRFQERLGLIKPLFTGTHEDPESEEKNIWNNEASYFRLYATVRWPRTFEHITPQLLTPRPSELPLRYRYALAVVYKREGRPKQLARALFEVQSPSMISGEAQRAYNIQWRVLDRNGV</sequence>
<dbReference type="EMBL" id="ML742028">
    <property type="protein sequence ID" value="KAE8154624.1"/>
    <property type="molecule type" value="Genomic_DNA"/>
</dbReference>
<dbReference type="AlphaFoldDB" id="A0A5N6U7P4"/>
<name>A0A5N6U7P4_ASPAV</name>
<organism evidence="1 2">
    <name type="scientific">Aspergillus avenaceus</name>
    <dbReference type="NCBI Taxonomy" id="36643"/>
    <lineage>
        <taxon>Eukaryota</taxon>
        <taxon>Fungi</taxon>
        <taxon>Dikarya</taxon>
        <taxon>Ascomycota</taxon>
        <taxon>Pezizomycotina</taxon>
        <taxon>Eurotiomycetes</taxon>
        <taxon>Eurotiomycetidae</taxon>
        <taxon>Eurotiales</taxon>
        <taxon>Aspergillaceae</taxon>
        <taxon>Aspergillus</taxon>
        <taxon>Aspergillus subgen. Circumdati</taxon>
    </lineage>
</organism>
<dbReference type="OrthoDB" id="4496684at2759"/>
<evidence type="ECO:0000313" key="2">
    <source>
        <dbReference type="Proteomes" id="UP000325780"/>
    </source>
</evidence>
<evidence type="ECO:0000313" key="1">
    <source>
        <dbReference type="EMBL" id="KAE8154624.1"/>
    </source>
</evidence>
<proteinExistence type="predicted"/>
<dbReference type="Proteomes" id="UP000325780">
    <property type="component" value="Unassembled WGS sequence"/>
</dbReference>